<dbReference type="InterPro" id="IPR050712">
    <property type="entry name" value="NAD(P)H-dep_reductase"/>
</dbReference>
<gene>
    <name evidence="2" type="ORF">ACFS1K_10120</name>
</gene>
<protein>
    <submittedName>
        <fullName evidence="2">NADPH-dependent FMN reductase</fullName>
        <ecNumber evidence="2">1.-.-.-</ecNumber>
    </submittedName>
</protein>
<comment type="caution">
    <text evidence="2">The sequence shown here is derived from an EMBL/GenBank/DDBJ whole genome shotgun (WGS) entry which is preliminary data.</text>
</comment>
<organism evidence="2 3">
    <name type="scientific">Arenibacter antarcticus</name>
    <dbReference type="NCBI Taxonomy" id="2040469"/>
    <lineage>
        <taxon>Bacteria</taxon>
        <taxon>Pseudomonadati</taxon>
        <taxon>Bacteroidota</taxon>
        <taxon>Flavobacteriia</taxon>
        <taxon>Flavobacteriales</taxon>
        <taxon>Flavobacteriaceae</taxon>
        <taxon>Arenibacter</taxon>
    </lineage>
</organism>
<dbReference type="PANTHER" id="PTHR30543">
    <property type="entry name" value="CHROMATE REDUCTASE"/>
    <property type="match status" value="1"/>
</dbReference>
<dbReference type="Pfam" id="PF03358">
    <property type="entry name" value="FMN_red"/>
    <property type="match status" value="1"/>
</dbReference>
<keyword evidence="3" id="KW-1185">Reference proteome</keyword>
<proteinExistence type="predicted"/>
<dbReference type="RefSeq" id="WP_251805859.1">
    <property type="nucleotide sequence ID" value="NZ_CP166679.1"/>
</dbReference>
<sequence length="177" mass="19762">MSHLVAFAGSNSTQSINFKLVKHTASRIKDHEVRLLDMSQITLPVFSEDLEREEGYAPILKELLDKIKQANGLIISVNEHNRNPSAFFKNLIDWLSRVDKEFLNGTKILLMSSSRGRGGALGSQEVANKLLSRFGGEIVATFSLPSFNHTFSEMEGITDLELKEVHDTALQSFLSKI</sequence>
<dbReference type="Proteomes" id="UP001597532">
    <property type="component" value="Unassembled WGS sequence"/>
</dbReference>
<dbReference type="Gene3D" id="3.40.50.360">
    <property type="match status" value="1"/>
</dbReference>
<dbReference type="EMBL" id="JBHUOK010000030">
    <property type="protein sequence ID" value="MFD2790118.1"/>
    <property type="molecule type" value="Genomic_DNA"/>
</dbReference>
<dbReference type="SUPFAM" id="SSF52218">
    <property type="entry name" value="Flavoproteins"/>
    <property type="match status" value="1"/>
</dbReference>
<keyword evidence="2" id="KW-0560">Oxidoreductase</keyword>
<name>A0ABW5VIW2_9FLAO</name>
<feature type="domain" description="NADPH-dependent FMN reductase-like" evidence="1">
    <location>
        <begin position="4"/>
        <end position="139"/>
    </location>
</feature>
<evidence type="ECO:0000313" key="3">
    <source>
        <dbReference type="Proteomes" id="UP001597532"/>
    </source>
</evidence>
<dbReference type="InterPro" id="IPR029039">
    <property type="entry name" value="Flavoprotein-like_sf"/>
</dbReference>
<dbReference type="PANTHER" id="PTHR30543:SF21">
    <property type="entry name" value="NAD(P)H-DEPENDENT FMN REDUCTASE LOT6"/>
    <property type="match status" value="1"/>
</dbReference>
<evidence type="ECO:0000259" key="1">
    <source>
        <dbReference type="Pfam" id="PF03358"/>
    </source>
</evidence>
<evidence type="ECO:0000313" key="2">
    <source>
        <dbReference type="EMBL" id="MFD2790118.1"/>
    </source>
</evidence>
<dbReference type="GO" id="GO:0016491">
    <property type="term" value="F:oxidoreductase activity"/>
    <property type="evidence" value="ECO:0007669"/>
    <property type="project" value="UniProtKB-KW"/>
</dbReference>
<accession>A0ABW5VIW2</accession>
<reference evidence="3" key="1">
    <citation type="journal article" date="2019" name="Int. J. Syst. Evol. Microbiol.">
        <title>The Global Catalogue of Microorganisms (GCM) 10K type strain sequencing project: providing services to taxonomists for standard genome sequencing and annotation.</title>
        <authorList>
            <consortium name="The Broad Institute Genomics Platform"/>
            <consortium name="The Broad Institute Genome Sequencing Center for Infectious Disease"/>
            <person name="Wu L."/>
            <person name="Ma J."/>
        </authorList>
    </citation>
    <scope>NUCLEOTIDE SEQUENCE [LARGE SCALE GENOMIC DNA]</scope>
    <source>
        <strain evidence="3">KCTC 52924</strain>
    </source>
</reference>
<dbReference type="InterPro" id="IPR005025">
    <property type="entry name" value="FMN_Rdtase-like_dom"/>
</dbReference>
<dbReference type="EC" id="1.-.-.-" evidence="2"/>